<dbReference type="InterPro" id="IPR040442">
    <property type="entry name" value="Pyrv_kinase-like_dom_sf"/>
</dbReference>
<evidence type="ECO:0000259" key="14">
    <source>
        <dbReference type="Pfam" id="PF00224"/>
    </source>
</evidence>
<evidence type="ECO:0000256" key="6">
    <source>
        <dbReference type="ARBA" id="ARBA00022723"/>
    </source>
</evidence>
<dbReference type="SUPFAM" id="SSF53474">
    <property type="entry name" value="alpha/beta-Hydrolases"/>
    <property type="match status" value="1"/>
</dbReference>
<keyword evidence="9" id="KW-0067">ATP-binding</keyword>
<dbReference type="InterPro" id="IPR036918">
    <property type="entry name" value="Pyrv_Knase_C_sf"/>
</dbReference>
<dbReference type="Gene3D" id="3.40.50.1820">
    <property type="entry name" value="alpha/beta hydrolase"/>
    <property type="match status" value="1"/>
</dbReference>
<dbReference type="GO" id="GO:0016301">
    <property type="term" value="F:kinase activity"/>
    <property type="evidence" value="ECO:0007669"/>
    <property type="project" value="UniProtKB-KW"/>
</dbReference>
<dbReference type="InterPro" id="IPR001697">
    <property type="entry name" value="Pyr_Knase"/>
</dbReference>
<dbReference type="Gene3D" id="2.40.33.10">
    <property type="entry name" value="PK beta-barrel domain-like"/>
    <property type="match status" value="2"/>
</dbReference>
<dbReference type="Pfam" id="PF02887">
    <property type="entry name" value="PK_C"/>
    <property type="match status" value="1"/>
</dbReference>
<evidence type="ECO:0000313" key="18">
    <source>
        <dbReference type="Proteomes" id="UP000001396"/>
    </source>
</evidence>
<dbReference type="GeneID" id="31357365"/>
<dbReference type="PRINTS" id="PR01050">
    <property type="entry name" value="PYRUVTKNASE"/>
</dbReference>
<dbReference type="GO" id="GO:0005524">
    <property type="term" value="F:ATP binding"/>
    <property type="evidence" value="ECO:0007669"/>
    <property type="project" value="UniProtKB-KW"/>
</dbReference>
<name>D3B0M1_HETP5</name>
<keyword evidence="18" id="KW-1185">Reference proteome</keyword>
<dbReference type="STRING" id="670386.D3B0M1"/>
<feature type="domain" description="Pyruvate kinase C-terminal" evidence="15">
    <location>
        <begin position="732"/>
        <end position="845"/>
    </location>
</feature>
<dbReference type="InterPro" id="IPR015813">
    <property type="entry name" value="Pyrv/PenolPyrv_kinase-like_dom"/>
</dbReference>
<gene>
    <name evidence="17" type="primary">pyk</name>
    <name evidence="17" type="ORF">PPL_01838</name>
</gene>
<comment type="pathway">
    <text evidence="2 13">Carbohydrate degradation; glycolysis; pyruvate from D-glyceraldehyde 3-phosphate: step 5/5.</text>
</comment>
<dbReference type="EMBL" id="ADBJ01000008">
    <property type="protein sequence ID" value="EFA84845.1"/>
    <property type="molecule type" value="Genomic_DNA"/>
</dbReference>
<keyword evidence="5 13" id="KW-0808">Transferase</keyword>
<keyword evidence="11 13" id="KW-0324">Glycolysis</keyword>
<dbReference type="Pfam" id="PF00224">
    <property type="entry name" value="PK"/>
    <property type="match status" value="2"/>
</dbReference>
<comment type="caution">
    <text evidence="17">The sequence shown here is derived from an EMBL/GenBank/DDBJ whole genome shotgun (WGS) entry which is preliminary data.</text>
</comment>
<evidence type="ECO:0000256" key="9">
    <source>
        <dbReference type="ARBA" id="ARBA00022840"/>
    </source>
</evidence>
<dbReference type="AlphaFoldDB" id="D3B0M1"/>
<dbReference type="GO" id="GO:0000287">
    <property type="term" value="F:magnesium ion binding"/>
    <property type="evidence" value="ECO:0007669"/>
    <property type="project" value="InterPro"/>
</dbReference>
<keyword evidence="7" id="KW-0547">Nucleotide-binding</keyword>
<dbReference type="Gene3D" id="3.40.1380.20">
    <property type="entry name" value="Pyruvate kinase, C-terminal domain"/>
    <property type="match status" value="1"/>
</dbReference>
<comment type="cofactor">
    <cofactor evidence="1">
        <name>K(+)</name>
        <dbReference type="ChEBI" id="CHEBI:29103"/>
    </cofactor>
</comment>
<organism evidence="17 18">
    <name type="scientific">Heterostelium pallidum (strain ATCC 26659 / Pp 5 / PN500)</name>
    <name type="common">Cellular slime mold</name>
    <name type="synonym">Polysphondylium pallidum</name>
    <dbReference type="NCBI Taxonomy" id="670386"/>
    <lineage>
        <taxon>Eukaryota</taxon>
        <taxon>Amoebozoa</taxon>
        <taxon>Evosea</taxon>
        <taxon>Eumycetozoa</taxon>
        <taxon>Dictyostelia</taxon>
        <taxon>Acytosteliales</taxon>
        <taxon>Acytosteliaceae</taxon>
        <taxon>Heterostelium</taxon>
    </lineage>
</organism>
<reference evidence="17 18" key="1">
    <citation type="journal article" date="2011" name="Genome Res.">
        <title>Phylogeny-wide analysis of social amoeba genomes highlights ancient origins for complex intercellular communication.</title>
        <authorList>
            <person name="Heidel A.J."/>
            <person name="Lawal H.M."/>
            <person name="Felder M."/>
            <person name="Schilde C."/>
            <person name="Helps N.R."/>
            <person name="Tunggal B."/>
            <person name="Rivero F."/>
            <person name="John U."/>
            <person name="Schleicher M."/>
            <person name="Eichinger L."/>
            <person name="Platzer M."/>
            <person name="Noegel A.A."/>
            <person name="Schaap P."/>
            <person name="Gloeckner G."/>
        </authorList>
    </citation>
    <scope>NUCLEOTIDE SEQUENCE [LARGE SCALE GENOMIC DNA]</scope>
    <source>
        <strain evidence="18">ATCC 26659 / Pp 5 / PN500</strain>
    </source>
</reference>
<dbReference type="GO" id="GO:0004743">
    <property type="term" value="F:pyruvate kinase activity"/>
    <property type="evidence" value="ECO:0007669"/>
    <property type="project" value="UniProtKB-EC"/>
</dbReference>
<evidence type="ECO:0000256" key="10">
    <source>
        <dbReference type="ARBA" id="ARBA00022842"/>
    </source>
</evidence>
<feature type="domain" description="Pyruvate kinase barrel" evidence="14">
    <location>
        <begin position="378"/>
        <end position="502"/>
    </location>
</feature>
<keyword evidence="10 13" id="KW-0460">Magnesium</keyword>
<evidence type="ECO:0000256" key="3">
    <source>
        <dbReference type="ARBA" id="ARBA00008663"/>
    </source>
</evidence>
<evidence type="ECO:0000256" key="1">
    <source>
        <dbReference type="ARBA" id="ARBA00001958"/>
    </source>
</evidence>
<dbReference type="InterPro" id="IPR011037">
    <property type="entry name" value="Pyrv_Knase-like_insert_dom_sf"/>
</dbReference>
<comment type="catalytic activity">
    <reaction evidence="13">
        <text>pyruvate + ATP = phosphoenolpyruvate + ADP + H(+)</text>
        <dbReference type="Rhea" id="RHEA:18157"/>
        <dbReference type="ChEBI" id="CHEBI:15361"/>
        <dbReference type="ChEBI" id="CHEBI:15378"/>
        <dbReference type="ChEBI" id="CHEBI:30616"/>
        <dbReference type="ChEBI" id="CHEBI:58702"/>
        <dbReference type="ChEBI" id="CHEBI:456216"/>
        <dbReference type="EC" id="2.7.1.40"/>
    </reaction>
</comment>
<evidence type="ECO:0000256" key="7">
    <source>
        <dbReference type="ARBA" id="ARBA00022741"/>
    </source>
</evidence>
<comment type="similarity">
    <text evidence="3 13">Belongs to the pyruvate kinase family.</text>
</comment>
<evidence type="ECO:0000313" key="17">
    <source>
        <dbReference type="EMBL" id="EFA84845.1"/>
    </source>
</evidence>
<dbReference type="PROSITE" id="PS00110">
    <property type="entry name" value="PYRUVATE_KINASE"/>
    <property type="match status" value="1"/>
</dbReference>
<feature type="domain" description="Pyruvate kinase barrel" evidence="14">
    <location>
        <begin position="503"/>
        <end position="694"/>
    </location>
</feature>
<dbReference type="InterPro" id="IPR015795">
    <property type="entry name" value="Pyrv_Knase_C"/>
</dbReference>
<dbReference type="RefSeq" id="XP_020436956.1">
    <property type="nucleotide sequence ID" value="XM_020572839.1"/>
</dbReference>
<feature type="domain" description="AB hydrolase-1" evidence="16">
    <location>
        <begin position="77"/>
        <end position="330"/>
    </location>
</feature>
<evidence type="ECO:0000256" key="13">
    <source>
        <dbReference type="RuleBase" id="RU000504"/>
    </source>
</evidence>
<keyword evidence="12 17" id="KW-0670">Pyruvate</keyword>
<keyword evidence="8 13" id="KW-0418">Kinase</keyword>
<dbReference type="SUPFAM" id="SSF51621">
    <property type="entry name" value="Phosphoenolpyruvate/pyruvate domain"/>
    <property type="match status" value="1"/>
</dbReference>
<evidence type="ECO:0000256" key="4">
    <source>
        <dbReference type="ARBA" id="ARBA00012142"/>
    </source>
</evidence>
<evidence type="ECO:0000256" key="12">
    <source>
        <dbReference type="ARBA" id="ARBA00023317"/>
    </source>
</evidence>
<protein>
    <recommendedName>
        <fullName evidence="4 13">Pyruvate kinase</fullName>
        <ecNumber evidence="4 13">2.7.1.40</ecNumber>
    </recommendedName>
</protein>
<evidence type="ECO:0000256" key="8">
    <source>
        <dbReference type="ARBA" id="ARBA00022777"/>
    </source>
</evidence>
<proteinExistence type="inferred from homology"/>
<evidence type="ECO:0000256" key="2">
    <source>
        <dbReference type="ARBA" id="ARBA00004997"/>
    </source>
</evidence>
<dbReference type="PANTHER" id="PTHR11817">
    <property type="entry name" value="PYRUVATE KINASE"/>
    <property type="match status" value="1"/>
</dbReference>
<dbReference type="FunCoup" id="D3B0M1">
    <property type="interactions" value="182"/>
</dbReference>
<dbReference type="InterPro" id="IPR015793">
    <property type="entry name" value="Pyrv_Knase_brl"/>
</dbReference>
<dbReference type="Gene3D" id="3.20.20.60">
    <property type="entry name" value="Phosphoenolpyruvate-binding domains"/>
    <property type="match status" value="3"/>
</dbReference>
<evidence type="ECO:0000259" key="16">
    <source>
        <dbReference type="Pfam" id="PF12697"/>
    </source>
</evidence>
<dbReference type="UniPathway" id="UPA00109">
    <property type="reaction ID" value="UER00188"/>
</dbReference>
<dbReference type="InterPro" id="IPR000073">
    <property type="entry name" value="AB_hydrolase_1"/>
</dbReference>
<dbReference type="Proteomes" id="UP000001396">
    <property type="component" value="Unassembled WGS sequence"/>
</dbReference>
<sequence length="860" mass="94438">MSMFKSMYKSNLPPIKDPTLHNQDENGLIDEDQTYSELSWNDYFDSKKDIAIDERGTFRVYECNPGGNGTESCDYLFVFVHGGGYTSMSWALLSKIMKSHAQSSSFRIMAYDSRAHGDTKTSDDTDCSIGTLVADLVALVNAYREQQPQFSKLKVVLVGHSMGGAVVVKASKTGLVKDQVGLVVVDVVEGTAMSALPSMRAILAKRPASFNSVSDAIKWSITSGTLRNLESARVSIPTQIRKDEATAGVESAKYKWITNLAQTEQYWSEWFTGLSKEFLENRYIKLLILAGSDRLDRELMIAQMQGKFQLALLPLCGHVIQEDNPKSTADLLTEFSKRLPSDVKKKLTHLIFNNKLLMATLSRNLRLQLDAPTQGFVRTKIVCTIGPKTMSVEMLVKLIETGMSICRMNFSHGTHEYHGNVIKNLREAVKRTGKGCALMLDTKGPEIRTGKLEGGQPITLPADHEILVDTNTDVPGNTTRISLDYKGLIESVKPGGHILIADVLGETKNVHLPGAVVTLPAVSEKDVNDIKFGIEQEVDFIAASFIRKAEDVLEIRRILGERAANIQIISKIENEEGITNFNDILEASDGIMVARGDLGVEVNMEKIFVAQKMMVSKCNAGSTTNQYQCYYFLFAKTIAGKPVITATQMLESMIKAPRPTRAEATDVANAVLDGTDCVMLSGETASGDYPIEAVDIMSKICREAELVESSTDYHTLFSALKVCSNKPITIAETIASYAVATAIDLKADIIITMTETGLTSRLVSKYKPPMPIFAITSWEYTVKHLLATRGTIPILVESLMGTDKLIQHCLEIAMKQGLAKVGSRVVIVSGIMEGVPGKTNSLRVLTPARNNNSQYSYQAV</sequence>
<keyword evidence="6" id="KW-0479">Metal-binding</keyword>
<dbReference type="NCBIfam" id="TIGR01064">
    <property type="entry name" value="pyruv_kin"/>
    <property type="match status" value="1"/>
</dbReference>
<dbReference type="SUPFAM" id="SSF50800">
    <property type="entry name" value="PK beta-barrel domain-like"/>
    <property type="match status" value="1"/>
</dbReference>
<dbReference type="Pfam" id="PF12697">
    <property type="entry name" value="Abhydrolase_6"/>
    <property type="match status" value="1"/>
</dbReference>
<dbReference type="EC" id="2.7.1.40" evidence="4 13"/>
<dbReference type="GO" id="GO:0030955">
    <property type="term" value="F:potassium ion binding"/>
    <property type="evidence" value="ECO:0007669"/>
    <property type="project" value="InterPro"/>
</dbReference>
<dbReference type="InterPro" id="IPR015806">
    <property type="entry name" value="Pyrv_Knase_insert_dom_sf"/>
</dbReference>
<dbReference type="InParanoid" id="D3B0M1"/>
<dbReference type="InterPro" id="IPR018209">
    <property type="entry name" value="Pyrv_Knase_AS"/>
</dbReference>
<dbReference type="ESTHER" id="polpa-d3b0m1">
    <property type="family name" value="PPase_methylesterase_euk"/>
</dbReference>
<evidence type="ECO:0000256" key="5">
    <source>
        <dbReference type="ARBA" id="ARBA00022679"/>
    </source>
</evidence>
<dbReference type="InterPro" id="IPR029058">
    <property type="entry name" value="AB_hydrolase_fold"/>
</dbReference>
<dbReference type="SUPFAM" id="SSF52935">
    <property type="entry name" value="PK C-terminal domain-like"/>
    <property type="match status" value="1"/>
</dbReference>
<accession>D3B0M1</accession>
<evidence type="ECO:0000256" key="11">
    <source>
        <dbReference type="ARBA" id="ARBA00023152"/>
    </source>
</evidence>
<evidence type="ECO:0000259" key="15">
    <source>
        <dbReference type="Pfam" id="PF02887"/>
    </source>
</evidence>